<dbReference type="EMBL" id="LJXB01000048">
    <property type="protein sequence ID" value="KPU61744.1"/>
    <property type="molecule type" value="Genomic_DNA"/>
</dbReference>
<dbReference type="AlphaFoldDB" id="A0A0P8X6C6"/>
<protein>
    <submittedName>
        <fullName evidence="2">Uncharacterized protein</fullName>
    </submittedName>
</protein>
<dbReference type="Proteomes" id="UP000050349">
    <property type="component" value="Unassembled WGS sequence"/>
</dbReference>
<gene>
    <name evidence="2" type="ORF">AN403_5792</name>
</gene>
<proteinExistence type="predicted"/>
<name>A0A0P8X6C6_PSEFL</name>
<sequence length="88" mass="9472">MSHSSHNSSGADDEWAQLTAQSFNCTRNHCNPSSESMRACQQAIHAGSASYKCSRFARPRCSMAGEGDGAPPSPVKKGKPYLDDVRGR</sequence>
<accession>A0A0P8X6C6</accession>
<dbReference type="PATRIC" id="fig|294.162.peg.496"/>
<feature type="region of interest" description="Disordered" evidence="1">
    <location>
        <begin position="62"/>
        <end position="88"/>
    </location>
</feature>
<comment type="caution">
    <text evidence="2">The sequence shown here is derived from an EMBL/GenBank/DDBJ whole genome shotgun (WGS) entry which is preliminary data.</text>
</comment>
<evidence type="ECO:0000313" key="3">
    <source>
        <dbReference type="Proteomes" id="UP000050349"/>
    </source>
</evidence>
<evidence type="ECO:0000256" key="1">
    <source>
        <dbReference type="SAM" id="MobiDB-lite"/>
    </source>
</evidence>
<reference evidence="2 3" key="1">
    <citation type="submission" date="2015-09" db="EMBL/GenBank/DDBJ databases">
        <authorList>
            <person name="Jackson K.R."/>
            <person name="Lunt B.L."/>
            <person name="Fisher J.N.B."/>
            <person name="Gardner A.V."/>
            <person name="Bailey M.E."/>
            <person name="Deus L.M."/>
            <person name="Earl A.S."/>
            <person name="Gibby P.D."/>
            <person name="Hartmann K.A."/>
            <person name="Liu J.E."/>
            <person name="Manci A.M."/>
            <person name="Nielsen D.A."/>
            <person name="Solomon M.B."/>
            <person name="Breakwell D.P."/>
            <person name="Burnett S.H."/>
            <person name="Grose J.H."/>
        </authorList>
    </citation>
    <scope>NUCLEOTIDE SEQUENCE [LARGE SCALE GENOMIC DNA]</scope>
    <source>
        <strain evidence="2 3">S613</strain>
    </source>
</reference>
<organism evidence="2 3">
    <name type="scientific">Pseudomonas fluorescens</name>
    <dbReference type="NCBI Taxonomy" id="294"/>
    <lineage>
        <taxon>Bacteria</taxon>
        <taxon>Pseudomonadati</taxon>
        <taxon>Pseudomonadota</taxon>
        <taxon>Gammaproteobacteria</taxon>
        <taxon>Pseudomonadales</taxon>
        <taxon>Pseudomonadaceae</taxon>
        <taxon>Pseudomonas</taxon>
    </lineage>
</organism>
<evidence type="ECO:0000313" key="2">
    <source>
        <dbReference type="EMBL" id="KPU61744.1"/>
    </source>
</evidence>